<dbReference type="InterPro" id="IPR021295">
    <property type="entry name" value="DUF2867"/>
</dbReference>
<dbReference type="AlphaFoldDB" id="A0A2R8BBC9"/>
<dbReference type="EMBL" id="OMOR01000001">
    <property type="protein sequence ID" value="SPH20380.1"/>
    <property type="molecule type" value="Genomic_DNA"/>
</dbReference>
<dbReference type="Proteomes" id="UP000244880">
    <property type="component" value="Unassembled WGS sequence"/>
</dbReference>
<organism evidence="1 2">
    <name type="scientific">Ascidiaceihabitans donghaensis</name>
    <dbReference type="NCBI Taxonomy" id="1510460"/>
    <lineage>
        <taxon>Bacteria</taxon>
        <taxon>Pseudomonadati</taxon>
        <taxon>Pseudomonadota</taxon>
        <taxon>Alphaproteobacteria</taxon>
        <taxon>Rhodobacterales</taxon>
        <taxon>Paracoccaceae</taxon>
        <taxon>Ascidiaceihabitans</taxon>
    </lineage>
</organism>
<keyword evidence="2" id="KW-1185">Reference proteome</keyword>
<dbReference type="OrthoDB" id="7058586at2"/>
<accession>A0A2R8BBC9</accession>
<dbReference type="RefSeq" id="WP_108827601.1">
    <property type="nucleotide sequence ID" value="NZ_OMOR01000001.1"/>
</dbReference>
<proteinExistence type="predicted"/>
<name>A0A2R8BBC9_9RHOB</name>
<protein>
    <recommendedName>
        <fullName evidence="3">DUF2867 domain-containing protein</fullName>
    </recommendedName>
</protein>
<dbReference type="Pfam" id="PF11066">
    <property type="entry name" value="DUF2867"/>
    <property type="match status" value="1"/>
</dbReference>
<evidence type="ECO:0000313" key="2">
    <source>
        <dbReference type="Proteomes" id="UP000244880"/>
    </source>
</evidence>
<reference evidence="1 2" key="1">
    <citation type="submission" date="2018-03" db="EMBL/GenBank/DDBJ databases">
        <authorList>
            <person name="Keele B.F."/>
        </authorList>
    </citation>
    <scope>NUCLEOTIDE SEQUENCE [LARGE SCALE GENOMIC DNA]</scope>
    <source>
        <strain evidence="1 2">CECT 8599</strain>
    </source>
</reference>
<evidence type="ECO:0000313" key="1">
    <source>
        <dbReference type="EMBL" id="SPH20380.1"/>
    </source>
</evidence>
<evidence type="ECO:0008006" key="3">
    <source>
        <dbReference type="Google" id="ProtNLM"/>
    </source>
</evidence>
<sequence length="164" mass="18602">MPYTSPPKNYPVEVEPRLPNPVLPTANWADAFEIETLRVFSDMRQLAEQTIGSMPRWARWLLAIRNILVVPFGLKSDGMDDAQGTADCIDIFPVLDETKDRIVLGFDDRHLDFRIVVDREAADRASLLRATTLVDRHNAMGRFYIAVVAPFHRVIVKSVLKNAL</sequence>
<gene>
    <name evidence="1" type="ORF">ASD8599_01116</name>
</gene>